<reference evidence="2 3" key="1">
    <citation type="journal article" date="2018" name="PLoS Genet.">
        <title>Population sequencing reveals clonal diversity and ancestral inbreeding in the grapevine cultivar Chardonnay.</title>
        <authorList>
            <person name="Roach M.J."/>
            <person name="Johnson D.L."/>
            <person name="Bohlmann J."/>
            <person name="van Vuuren H.J."/>
            <person name="Jones S.J."/>
            <person name="Pretorius I.S."/>
            <person name="Schmidt S.A."/>
            <person name="Borneman A.R."/>
        </authorList>
    </citation>
    <scope>NUCLEOTIDE SEQUENCE [LARGE SCALE GENOMIC DNA]</scope>
    <source>
        <strain evidence="3">cv. Chardonnay</strain>
        <tissue evidence="2">Leaf</tissue>
    </source>
</reference>
<evidence type="ECO:0000313" key="3">
    <source>
        <dbReference type="Proteomes" id="UP000288805"/>
    </source>
</evidence>
<comment type="caution">
    <text evidence="2">The sequence shown here is derived from an EMBL/GenBank/DDBJ whole genome shotgun (WGS) entry which is preliminary data.</text>
</comment>
<protein>
    <submittedName>
        <fullName evidence="2">Uncharacterized protein</fullName>
    </submittedName>
</protein>
<evidence type="ECO:0000313" key="2">
    <source>
        <dbReference type="EMBL" id="RVX03911.1"/>
    </source>
</evidence>
<dbReference type="AlphaFoldDB" id="A0A438J4M7"/>
<gene>
    <name evidence="2" type="ORF">CK203_021760</name>
</gene>
<sequence length="105" mass="11614">MTGDDEQPPLPPPKREMNSPFLPEQWKALAGLIGNAQVPDDRLNGKFDTKSWIIELQIEMRYSKNHTWIKKLDQGRIGLGSSAHSGGPGGIVAGLCKNHTQPWGR</sequence>
<name>A0A438J4M7_VITVI</name>
<proteinExistence type="predicted"/>
<accession>A0A438J4M7</accession>
<feature type="region of interest" description="Disordered" evidence="1">
    <location>
        <begin position="1"/>
        <end position="21"/>
    </location>
</feature>
<organism evidence="2 3">
    <name type="scientific">Vitis vinifera</name>
    <name type="common">Grape</name>
    <dbReference type="NCBI Taxonomy" id="29760"/>
    <lineage>
        <taxon>Eukaryota</taxon>
        <taxon>Viridiplantae</taxon>
        <taxon>Streptophyta</taxon>
        <taxon>Embryophyta</taxon>
        <taxon>Tracheophyta</taxon>
        <taxon>Spermatophyta</taxon>
        <taxon>Magnoliopsida</taxon>
        <taxon>eudicotyledons</taxon>
        <taxon>Gunneridae</taxon>
        <taxon>Pentapetalae</taxon>
        <taxon>rosids</taxon>
        <taxon>Vitales</taxon>
        <taxon>Vitaceae</taxon>
        <taxon>Viteae</taxon>
        <taxon>Vitis</taxon>
    </lineage>
</organism>
<evidence type="ECO:0000256" key="1">
    <source>
        <dbReference type="SAM" id="MobiDB-lite"/>
    </source>
</evidence>
<dbReference type="Proteomes" id="UP000288805">
    <property type="component" value="Unassembled WGS sequence"/>
</dbReference>
<dbReference type="EMBL" id="QGNW01000063">
    <property type="protein sequence ID" value="RVX03911.1"/>
    <property type="molecule type" value="Genomic_DNA"/>
</dbReference>